<dbReference type="RefSeq" id="WP_123237020.1">
    <property type="nucleotide sequence ID" value="NZ_RJVP01000002.1"/>
</dbReference>
<reference evidence="1 2" key="1">
    <citation type="submission" date="2018-10" db="EMBL/GenBank/DDBJ databases">
        <authorList>
            <person name="Chen W.-M."/>
        </authorList>
    </citation>
    <scope>NUCLEOTIDE SEQUENCE [LARGE SCALE GENOMIC DNA]</scope>
    <source>
        <strain evidence="1 2">H-5</strain>
    </source>
</reference>
<accession>A0A3N0V376</accession>
<name>A0A3N0V376_9PROT</name>
<dbReference type="EMBL" id="RJVP01000002">
    <property type="protein sequence ID" value="ROH87219.1"/>
    <property type="molecule type" value="Genomic_DNA"/>
</dbReference>
<keyword evidence="2" id="KW-1185">Reference proteome</keyword>
<organism evidence="1 2">
    <name type="scientific">Pseudomethylobacillus aquaticus</name>
    <dbReference type="NCBI Taxonomy" id="2676064"/>
    <lineage>
        <taxon>Bacteria</taxon>
        <taxon>Pseudomonadati</taxon>
        <taxon>Pseudomonadota</taxon>
        <taxon>Betaproteobacteria</taxon>
        <taxon>Nitrosomonadales</taxon>
        <taxon>Methylophilaceae</taxon>
        <taxon>Pseudomethylobacillus</taxon>
    </lineage>
</organism>
<dbReference type="AlphaFoldDB" id="A0A3N0V376"/>
<gene>
    <name evidence="1" type="ORF">ED236_06000</name>
</gene>
<sequence length="223" mass="25205">MRMIWQRLSGKFLAFSRRERLLLLFAALAALWFMHDTLLLTPLSARQQAESAELVSSRVQIEQMTQQIQSFQTQAVVDPDAENKALLAELQQRTQALEDKLKGLQGALVSPEQMPELLRGLLRKNAKLQLVEFNTLPASRFAPALAAEPANSANGVSEGMYQHMVEITVDGRYADLMAYVAAVESLPQRVLWRQLKLNVEQYPRSRLKLVVYTLSLDAAWLNL</sequence>
<proteinExistence type="predicted"/>
<protein>
    <submittedName>
        <fullName evidence="1">MSHA biogenesis protein MshJ</fullName>
    </submittedName>
</protein>
<evidence type="ECO:0000313" key="2">
    <source>
        <dbReference type="Proteomes" id="UP000275137"/>
    </source>
</evidence>
<dbReference type="Proteomes" id="UP000275137">
    <property type="component" value="Unassembled WGS sequence"/>
</dbReference>
<evidence type="ECO:0000313" key="1">
    <source>
        <dbReference type="EMBL" id="ROH87219.1"/>
    </source>
</evidence>
<comment type="caution">
    <text evidence="1">The sequence shown here is derived from an EMBL/GenBank/DDBJ whole genome shotgun (WGS) entry which is preliminary data.</text>
</comment>